<gene>
    <name evidence="1" type="ORF">UY92_C0007G0040</name>
</gene>
<comment type="caution">
    <text evidence="1">The sequence shown here is derived from an EMBL/GenBank/DDBJ whole genome shotgun (WGS) entry which is preliminary data.</text>
</comment>
<name>A0A0G1YGN4_9BACT</name>
<feature type="non-terminal residue" evidence="1">
    <location>
        <position position="24"/>
    </location>
</feature>
<dbReference type="Proteomes" id="UP000033870">
    <property type="component" value="Unassembled WGS sequence"/>
</dbReference>
<accession>A0A0G1YGN4</accession>
<organism evidence="1 2">
    <name type="scientific">Candidatus Magasanikbacteria bacterium GW2011_GWA2_56_11</name>
    <dbReference type="NCBI Taxonomy" id="1619044"/>
    <lineage>
        <taxon>Bacteria</taxon>
        <taxon>Candidatus Magasanikiibacteriota</taxon>
    </lineage>
</organism>
<reference evidence="1 2" key="1">
    <citation type="journal article" date="2015" name="Nature">
        <title>rRNA introns, odd ribosomes, and small enigmatic genomes across a large radiation of phyla.</title>
        <authorList>
            <person name="Brown C.T."/>
            <person name="Hug L.A."/>
            <person name="Thomas B.C."/>
            <person name="Sharon I."/>
            <person name="Castelle C.J."/>
            <person name="Singh A."/>
            <person name="Wilkins M.J."/>
            <person name="Williams K.H."/>
            <person name="Banfield J.F."/>
        </authorList>
    </citation>
    <scope>NUCLEOTIDE SEQUENCE [LARGE SCALE GENOMIC DNA]</scope>
</reference>
<evidence type="ECO:0000313" key="2">
    <source>
        <dbReference type="Proteomes" id="UP000033870"/>
    </source>
</evidence>
<evidence type="ECO:0000313" key="1">
    <source>
        <dbReference type="EMBL" id="KKW42401.1"/>
    </source>
</evidence>
<dbReference type="AlphaFoldDB" id="A0A0G1YGN4"/>
<dbReference type="EMBL" id="LCRX01000007">
    <property type="protein sequence ID" value="KKW42401.1"/>
    <property type="molecule type" value="Genomic_DNA"/>
</dbReference>
<protein>
    <submittedName>
        <fullName evidence="1">Uncharacterized protein</fullName>
    </submittedName>
</protein>
<sequence>MNIAHIVCRYPPYYGGMGNVVMQT</sequence>
<dbReference type="STRING" id="1619044.UY92_C0007G0040"/>
<proteinExistence type="predicted"/>